<dbReference type="AlphaFoldDB" id="K0SM13"/>
<keyword evidence="4" id="KW-1185">Reference proteome</keyword>
<sequence length="625" mass="65850">MAFRLSTQRLLPGPPPTGCAAQTGGASSRTSKKKLVLLSGAAAVVGVAFGLVGYYAADGGGNKATSLAKAGHDGGSKGDGARASSATETPFSARSRNSRAKSGKVAKSKGDSKSGKGGEICLERGEIFAVEGPTAPIVGPAVPLFLGLCVLDFDPENCPYFYEPFFMQNGGSESAFSFIADPDSPLGDGALCGGKTNDGMDGDKFSFLYLGMGGESFMMQSQDLTNLTLGDLESLSYDFSVLDCPTSDADDICPEQFYVNVYLRESIDSANFCDCNMVFSAAGGGEENGGYTTVTVTPFTKVSSTFPCSGNDGCGGKTSLYEYLREFPDAVLGQGGFPTFGAPFQFNVGDSAVSGNGIFGCYDNIRIGLKDEPTRVYELEPEMEEEETFVVKGLPTTPIFGPGPDFYEPFFMQNGGSESYFLQKSGIGFPDGALCGGKTNDGMDGDKFSFIYLGMGGKSYDAFNFMSQDLTNLTLGDLESLSYDFSVLDCPTSDADDICPEQFYVNVYLRESIDSANYCDCNMVFSAAGGGEENGGYTTVTVTPFTKVSSTFPCSGRDGCGGKTSLFEYLQENPDAVLGQGGFPTAGAPFQFNVGDSAVSGNGISGCYDNIRIGLKDEPNRVYKL</sequence>
<evidence type="ECO:0000313" key="4">
    <source>
        <dbReference type="Proteomes" id="UP000266841"/>
    </source>
</evidence>
<keyword evidence="2" id="KW-0812">Transmembrane</keyword>
<evidence type="ECO:0000256" key="2">
    <source>
        <dbReference type="SAM" id="Phobius"/>
    </source>
</evidence>
<feature type="compositionally biased region" description="Basic and acidic residues" evidence="1">
    <location>
        <begin position="70"/>
        <end position="80"/>
    </location>
</feature>
<reference evidence="3 4" key="1">
    <citation type="journal article" date="2012" name="Genome Biol.">
        <title>Genome and low-iron response of an oceanic diatom adapted to chronic iron limitation.</title>
        <authorList>
            <person name="Lommer M."/>
            <person name="Specht M."/>
            <person name="Roy A.S."/>
            <person name="Kraemer L."/>
            <person name="Andreson R."/>
            <person name="Gutowska M.A."/>
            <person name="Wolf J."/>
            <person name="Bergner S.V."/>
            <person name="Schilhabel M.B."/>
            <person name="Klostermeier U.C."/>
            <person name="Beiko R.G."/>
            <person name="Rosenstiel P."/>
            <person name="Hippler M."/>
            <person name="Laroche J."/>
        </authorList>
    </citation>
    <scope>NUCLEOTIDE SEQUENCE [LARGE SCALE GENOMIC DNA]</scope>
    <source>
        <strain evidence="3 4">CCMP1005</strain>
    </source>
</reference>
<keyword evidence="2" id="KW-0472">Membrane</keyword>
<dbReference type="Proteomes" id="UP000266841">
    <property type="component" value="Unassembled WGS sequence"/>
</dbReference>
<dbReference type="EMBL" id="AGNL01013297">
    <property type="protein sequence ID" value="EJK67338.1"/>
    <property type="molecule type" value="Genomic_DNA"/>
</dbReference>
<feature type="region of interest" description="Disordered" evidence="1">
    <location>
        <begin position="1"/>
        <end position="26"/>
    </location>
</feature>
<feature type="compositionally biased region" description="Basic and acidic residues" evidence="1">
    <location>
        <begin position="108"/>
        <end position="117"/>
    </location>
</feature>
<proteinExistence type="predicted"/>
<protein>
    <submittedName>
        <fullName evidence="3">Uncharacterized protein</fullName>
    </submittedName>
</protein>
<feature type="compositionally biased region" description="Polar residues" evidence="1">
    <location>
        <begin position="84"/>
        <end position="95"/>
    </location>
</feature>
<feature type="transmembrane region" description="Helical" evidence="2">
    <location>
        <begin position="35"/>
        <end position="57"/>
    </location>
</feature>
<comment type="caution">
    <text evidence="3">The sequence shown here is derived from an EMBL/GenBank/DDBJ whole genome shotgun (WGS) entry which is preliminary data.</text>
</comment>
<feature type="compositionally biased region" description="Basic residues" evidence="1">
    <location>
        <begin position="96"/>
        <end position="107"/>
    </location>
</feature>
<name>K0SM13_THAOC</name>
<keyword evidence="2" id="KW-1133">Transmembrane helix</keyword>
<feature type="region of interest" description="Disordered" evidence="1">
    <location>
        <begin position="68"/>
        <end position="117"/>
    </location>
</feature>
<organism evidence="3 4">
    <name type="scientific">Thalassiosira oceanica</name>
    <name type="common">Marine diatom</name>
    <dbReference type="NCBI Taxonomy" id="159749"/>
    <lineage>
        <taxon>Eukaryota</taxon>
        <taxon>Sar</taxon>
        <taxon>Stramenopiles</taxon>
        <taxon>Ochrophyta</taxon>
        <taxon>Bacillariophyta</taxon>
        <taxon>Coscinodiscophyceae</taxon>
        <taxon>Thalassiosirophycidae</taxon>
        <taxon>Thalassiosirales</taxon>
        <taxon>Thalassiosiraceae</taxon>
        <taxon>Thalassiosira</taxon>
    </lineage>
</organism>
<accession>K0SM13</accession>
<gene>
    <name evidence="3" type="ORF">THAOC_11645</name>
</gene>
<evidence type="ECO:0000313" key="3">
    <source>
        <dbReference type="EMBL" id="EJK67338.1"/>
    </source>
</evidence>
<evidence type="ECO:0000256" key="1">
    <source>
        <dbReference type="SAM" id="MobiDB-lite"/>
    </source>
</evidence>